<dbReference type="Gene3D" id="3.20.20.60">
    <property type="entry name" value="Phosphoenolpyruvate-binding domains"/>
    <property type="match status" value="1"/>
</dbReference>
<evidence type="ECO:0000313" key="2">
    <source>
        <dbReference type="Proteomes" id="UP000294692"/>
    </source>
</evidence>
<comment type="caution">
    <text evidence="1">The sequence shown here is derived from an EMBL/GenBank/DDBJ whole genome shotgun (WGS) entry which is preliminary data.</text>
</comment>
<dbReference type="Proteomes" id="UP000294692">
    <property type="component" value="Unassembled WGS sequence"/>
</dbReference>
<dbReference type="InterPro" id="IPR015813">
    <property type="entry name" value="Pyrv/PenolPyrv_kinase-like_dom"/>
</dbReference>
<dbReference type="PANTHER" id="PTHR42905">
    <property type="entry name" value="PHOSPHOENOLPYRUVATE CARBOXYLASE"/>
    <property type="match status" value="1"/>
</dbReference>
<evidence type="ECO:0000313" key="1">
    <source>
        <dbReference type="EMBL" id="TCV02756.1"/>
    </source>
</evidence>
<protein>
    <submittedName>
        <fullName evidence="1">2-methylisocitrate lyase-like PEP mutase family enzyme</fullName>
    </submittedName>
</protein>
<dbReference type="RefSeq" id="WP_132472591.1">
    <property type="nucleotide sequence ID" value="NZ_JBHRVM010000001.1"/>
</dbReference>
<sequence length="288" mass="31272">MSLRDLIAQRMVVAPGVYDGFSAKVADRSTFEALYMSGYFVAGSRYGVPDAGLIGLHEMLDALSMIVRCSSKPVIADADTGYGGLLNVQHTVRCYEAAGAAALHIEDQAIPKKCGHTQGKVVVPTQDMVQKIHVAAEARRTDDFVIIARTDSLASEGFDSAMKRSEAYLRAGADLVFMDAIQTYDQMRAFADAFPRRCMINIVPFRHFVTPEITTRELDAMGYALAIFPGSLGIPAMGAMRNALHRLAAGEPSDHDALDISPHELIGFDQVWADEARWAQTLGASKEG</sequence>
<dbReference type="SUPFAM" id="SSF51621">
    <property type="entry name" value="Phosphoenolpyruvate/pyruvate domain"/>
    <property type="match status" value="1"/>
</dbReference>
<dbReference type="CDD" id="cd00377">
    <property type="entry name" value="ICL_PEPM"/>
    <property type="match status" value="1"/>
</dbReference>
<keyword evidence="2" id="KW-1185">Reference proteome</keyword>
<dbReference type="Pfam" id="PF13714">
    <property type="entry name" value="PEP_mutase"/>
    <property type="match status" value="1"/>
</dbReference>
<dbReference type="EMBL" id="SMBX01000001">
    <property type="protein sequence ID" value="TCV02756.1"/>
    <property type="molecule type" value="Genomic_DNA"/>
</dbReference>
<dbReference type="PANTHER" id="PTHR42905:SF2">
    <property type="entry name" value="PHOSPHOENOLPYRUVATE CARBOXYLASE FAMILY PROTEIN"/>
    <property type="match status" value="1"/>
</dbReference>
<reference evidence="1 2" key="1">
    <citation type="submission" date="2019-03" db="EMBL/GenBank/DDBJ databases">
        <title>Genomic Encyclopedia of Type Strains, Phase IV (KMG-IV): sequencing the most valuable type-strain genomes for metagenomic binning, comparative biology and taxonomic classification.</title>
        <authorList>
            <person name="Goeker M."/>
        </authorList>
    </citation>
    <scope>NUCLEOTIDE SEQUENCE [LARGE SCALE GENOMIC DNA]</scope>
    <source>
        <strain evidence="1 2">DSM 100048</strain>
    </source>
</reference>
<organism evidence="1 2">
    <name type="scientific">Paracandidimonas soli</name>
    <dbReference type="NCBI Taxonomy" id="1917182"/>
    <lineage>
        <taxon>Bacteria</taxon>
        <taxon>Pseudomonadati</taxon>
        <taxon>Pseudomonadota</taxon>
        <taxon>Betaproteobacteria</taxon>
        <taxon>Burkholderiales</taxon>
        <taxon>Alcaligenaceae</taxon>
        <taxon>Paracandidimonas</taxon>
    </lineage>
</organism>
<dbReference type="InterPro" id="IPR039556">
    <property type="entry name" value="ICL/PEPM"/>
</dbReference>
<accession>A0A4R3VBU3</accession>
<name>A0A4R3VBU3_9BURK</name>
<dbReference type="OrthoDB" id="9771433at2"/>
<proteinExistence type="predicted"/>
<dbReference type="GO" id="GO:0016829">
    <property type="term" value="F:lyase activity"/>
    <property type="evidence" value="ECO:0007669"/>
    <property type="project" value="UniProtKB-KW"/>
</dbReference>
<dbReference type="AlphaFoldDB" id="A0A4R3VBU3"/>
<keyword evidence="1" id="KW-0456">Lyase</keyword>
<dbReference type="InterPro" id="IPR040442">
    <property type="entry name" value="Pyrv_kinase-like_dom_sf"/>
</dbReference>
<gene>
    <name evidence="1" type="ORF">EV686_101213</name>
</gene>